<evidence type="ECO:0000256" key="1">
    <source>
        <dbReference type="ARBA" id="ARBA00004120"/>
    </source>
</evidence>
<evidence type="ECO:0000256" key="5">
    <source>
        <dbReference type="ARBA" id="ARBA00023273"/>
    </source>
</evidence>
<dbReference type="Pfam" id="PF07162">
    <property type="entry name" value="B9-C2"/>
    <property type="match status" value="1"/>
</dbReference>
<comment type="subcellular location">
    <subcellularLocation>
        <location evidence="1">Cytoplasm</location>
        <location evidence="1">Cytoskeleton</location>
        <location evidence="1">Cilium basal body</location>
    </subcellularLocation>
</comment>
<accession>A0A2A2JK44</accession>
<name>A0A2A2JK44_9BILA</name>
<dbReference type="PANTHER" id="PTHR12968">
    <property type="entry name" value="B9 DOMAIN-CONTAINING"/>
    <property type="match status" value="1"/>
</dbReference>
<reference evidence="8 9" key="1">
    <citation type="journal article" date="2017" name="Curr. Biol.">
        <title>Genome architecture and evolution of a unichromosomal asexual nematode.</title>
        <authorList>
            <person name="Fradin H."/>
            <person name="Zegar C."/>
            <person name="Gutwein M."/>
            <person name="Lucas J."/>
            <person name="Kovtun M."/>
            <person name="Corcoran D."/>
            <person name="Baugh L.R."/>
            <person name="Kiontke K."/>
            <person name="Gunsalus K."/>
            <person name="Fitch D.H."/>
            <person name="Piano F."/>
        </authorList>
    </citation>
    <scope>NUCLEOTIDE SEQUENCE [LARGE SCALE GENOMIC DNA]</scope>
    <source>
        <strain evidence="8">PF1309</strain>
    </source>
</reference>
<dbReference type="Proteomes" id="UP000218231">
    <property type="component" value="Unassembled WGS sequence"/>
</dbReference>
<gene>
    <name evidence="8" type="ORF">WR25_00584</name>
</gene>
<evidence type="ECO:0000256" key="6">
    <source>
        <dbReference type="ARBA" id="ARBA00038411"/>
    </source>
</evidence>
<dbReference type="EMBL" id="LIAE01010390">
    <property type="protein sequence ID" value="PAV62017.1"/>
    <property type="molecule type" value="Genomic_DNA"/>
</dbReference>
<comment type="caution">
    <text evidence="8">The sequence shown here is derived from an EMBL/GenBank/DDBJ whole genome shotgun (WGS) entry which is preliminary data.</text>
</comment>
<dbReference type="GO" id="GO:0036038">
    <property type="term" value="C:MKS complex"/>
    <property type="evidence" value="ECO:0007669"/>
    <property type="project" value="TreeGrafter"/>
</dbReference>
<keyword evidence="9" id="KW-1185">Reference proteome</keyword>
<protein>
    <recommendedName>
        <fullName evidence="7">B9 domain-containing protein 1</fullName>
    </recommendedName>
</protein>
<comment type="similarity">
    <text evidence="6">Belongs to the B9D family.</text>
</comment>
<evidence type="ECO:0000313" key="8">
    <source>
        <dbReference type="EMBL" id="PAV62017.1"/>
    </source>
</evidence>
<dbReference type="PROSITE" id="PS51381">
    <property type="entry name" value="C2_B9"/>
    <property type="match status" value="1"/>
</dbReference>
<evidence type="ECO:0000256" key="2">
    <source>
        <dbReference type="ARBA" id="ARBA00022490"/>
    </source>
</evidence>
<evidence type="ECO:0000313" key="9">
    <source>
        <dbReference type="Proteomes" id="UP000218231"/>
    </source>
</evidence>
<dbReference type="InterPro" id="IPR010796">
    <property type="entry name" value="C2_B9-type_dom"/>
</dbReference>
<evidence type="ECO:0000256" key="7">
    <source>
        <dbReference type="ARBA" id="ARBA00039274"/>
    </source>
</evidence>
<keyword evidence="3" id="KW-0970">Cilium biogenesis/degradation</keyword>
<dbReference type="PANTHER" id="PTHR12968:SF1">
    <property type="entry name" value="B9 DOMAIN-CONTAINING PROTEIN 1"/>
    <property type="match status" value="1"/>
</dbReference>
<evidence type="ECO:0000256" key="4">
    <source>
        <dbReference type="ARBA" id="ARBA00023212"/>
    </source>
</evidence>
<keyword evidence="4" id="KW-0206">Cytoskeleton</keyword>
<evidence type="ECO:0000256" key="3">
    <source>
        <dbReference type="ARBA" id="ARBA00022794"/>
    </source>
</evidence>
<keyword evidence="5" id="KW-0966">Cell projection</keyword>
<dbReference type="AlphaFoldDB" id="A0A2A2JK44"/>
<dbReference type="OrthoDB" id="431939at2759"/>
<sequence>MTYESLNQKAQFVLILNAHVSHGVFPSTSNVCVKVDVVHGPDWTVLAGQRQAVSATSVRSDQGHKFVFDLPYHLTFSSTNPFRWPQLVISCYGTDFLGHDVSQGYGCVRVPTTPGSHTREVACFTPEPSSMFQSVVGFLWGRRPEFVEPTIIASAEGRHVTRVNTNGKITINMDVILKDTKRQGFGKFIRRFV</sequence>
<organism evidence="8 9">
    <name type="scientific">Diploscapter pachys</name>
    <dbReference type="NCBI Taxonomy" id="2018661"/>
    <lineage>
        <taxon>Eukaryota</taxon>
        <taxon>Metazoa</taxon>
        <taxon>Ecdysozoa</taxon>
        <taxon>Nematoda</taxon>
        <taxon>Chromadorea</taxon>
        <taxon>Rhabditida</taxon>
        <taxon>Rhabditina</taxon>
        <taxon>Rhabditomorpha</taxon>
        <taxon>Rhabditoidea</taxon>
        <taxon>Rhabditidae</taxon>
        <taxon>Diploscapter</taxon>
    </lineage>
</organism>
<proteinExistence type="inferred from homology"/>
<dbReference type="STRING" id="2018661.A0A2A2JK44"/>
<dbReference type="GO" id="GO:0060271">
    <property type="term" value="P:cilium assembly"/>
    <property type="evidence" value="ECO:0007669"/>
    <property type="project" value="TreeGrafter"/>
</dbReference>
<keyword evidence="2" id="KW-0963">Cytoplasm</keyword>